<reference evidence="2" key="1">
    <citation type="submission" date="2016-02" db="EMBL/GenBank/DDBJ databases">
        <title>Draft genome sequence of Microdochium bolleyi, a fungal endophyte of beachgrass.</title>
        <authorList>
            <consortium name="DOE Joint Genome Institute"/>
            <person name="David A.S."/>
            <person name="May G."/>
            <person name="Haridas S."/>
            <person name="Lim J."/>
            <person name="Wang M."/>
            <person name="Labutti K."/>
            <person name="Lipzen A."/>
            <person name="Barry K."/>
            <person name="Grigoriev I.V."/>
        </authorList>
    </citation>
    <scope>NUCLEOTIDE SEQUENCE [LARGE SCALE GENOMIC DNA]</scope>
    <source>
        <strain evidence="2">J235TASD1</strain>
    </source>
</reference>
<evidence type="ECO:0000313" key="2">
    <source>
        <dbReference type="Proteomes" id="UP000070501"/>
    </source>
</evidence>
<proteinExistence type="predicted"/>
<name>A0A136J563_9PEZI</name>
<dbReference type="AlphaFoldDB" id="A0A136J563"/>
<dbReference type="Proteomes" id="UP000070501">
    <property type="component" value="Unassembled WGS sequence"/>
</dbReference>
<dbReference type="InParanoid" id="A0A136J563"/>
<organism evidence="1 2">
    <name type="scientific">Microdochium bolleyi</name>
    <dbReference type="NCBI Taxonomy" id="196109"/>
    <lineage>
        <taxon>Eukaryota</taxon>
        <taxon>Fungi</taxon>
        <taxon>Dikarya</taxon>
        <taxon>Ascomycota</taxon>
        <taxon>Pezizomycotina</taxon>
        <taxon>Sordariomycetes</taxon>
        <taxon>Xylariomycetidae</taxon>
        <taxon>Xylariales</taxon>
        <taxon>Microdochiaceae</taxon>
        <taxon>Microdochium</taxon>
    </lineage>
</organism>
<feature type="non-terminal residue" evidence="1">
    <location>
        <position position="68"/>
    </location>
</feature>
<gene>
    <name evidence="1" type="ORF">Micbo1qcDRAFT_162580</name>
</gene>
<protein>
    <submittedName>
        <fullName evidence="1">Uncharacterized protein</fullName>
    </submittedName>
</protein>
<dbReference type="EMBL" id="KQ964249">
    <property type="protein sequence ID" value="KXJ92338.1"/>
    <property type="molecule type" value="Genomic_DNA"/>
</dbReference>
<evidence type="ECO:0000313" key="1">
    <source>
        <dbReference type="EMBL" id="KXJ92338.1"/>
    </source>
</evidence>
<accession>A0A136J563</accession>
<sequence>MHLWLTLSHTRAYVGSWATGIILPLLRGDREVVLATAGFVVPGLATLAVWPAEAVQAWLGQAVALSVG</sequence>
<keyword evidence="2" id="KW-1185">Reference proteome</keyword>